<dbReference type="AlphaFoldDB" id="L0WA84"/>
<dbReference type="OrthoDB" id="482277at2"/>
<dbReference type="EMBL" id="AMRJ01000018">
    <property type="protein sequence ID" value="EKF73884.1"/>
    <property type="molecule type" value="Genomic_DNA"/>
</dbReference>
<gene>
    <name evidence="5" type="ORF">A11A3_11763</name>
</gene>
<dbReference type="Pfam" id="PF06094">
    <property type="entry name" value="GGACT"/>
    <property type="match status" value="1"/>
</dbReference>
<accession>L0WA84</accession>
<organism evidence="5 6">
    <name type="scientific">Alcanivorax hongdengensis A-11-3</name>
    <dbReference type="NCBI Taxonomy" id="1177179"/>
    <lineage>
        <taxon>Bacteria</taxon>
        <taxon>Pseudomonadati</taxon>
        <taxon>Pseudomonadota</taxon>
        <taxon>Gammaproteobacteria</taxon>
        <taxon>Oceanospirillales</taxon>
        <taxon>Alcanivoracaceae</taxon>
        <taxon>Alcanivorax</taxon>
    </lineage>
</organism>
<dbReference type="RefSeq" id="WP_008929527.1">
    <property type="nucleotide sequence ID" value="NZ_AMRJ01000018.1"/>
</dbReference>
<dbReference type="InterPro" id="IPR009288">
    <property type="entry name" value="AIG2-like_dom"/>
</dbReference>
<comment type="similarity">
    <text evidence="1 3">Belongs to the gamma-glutamylcyclotransferase family.</text>
</comment>
<protein>
    <recommendedName>
        <fullName evidence="3">Gamma-glutamylcyclotransferase family protein</fullName>
    </recommendedName>
</protein>
<evidence type="ECO:0000259" key="4">
    <source>
        <dbReference type="Pfam" id="PF06094"/>
    </source>
</evidence>
<name>L0WA84_9GAMM</name>
<dbReference type="PANTHER" id="PTHR12510">
    <property type="entry name" value="TROPONIN C-AKIN-1 PROTEIN"/>
    <property type="match status" value="1"/>
</dbReference>
<evidence type="ECO:0000256" key="1">
    <source>
        <dbReference type="ARBA" id="ARBA00008861"/>
    </source>
</evidence>
<reference evidence="5 6" key="1">
    <citation type="journal article" date="2012" name="J. Bacteriol.">
        <title>Genome Sequence of the Alkane-Degrading Bacterium Alcanivorax hongdengensis Type Strain A-11-3.</title>
        <authorList>
            <person name="Lai Q."/>
            <person name="Shao Z."/>
        </authorList>
    </citation>
    <scope>NUCLEOTIDE SEQUENCE [LARGE SCALE GENOMIC DNA]</scope>
    <source>
        <strain evidence="5 6">A-11-3</strain>
    </source>
</reference>
<sequence>MLVFVYGTLKRGERNHHFLKRGQYLGDWQTPPCFAFFDLGAYPGLYRPGNTAVQGELYRVSPAIMAQLDWLEEVPRVYRREWLVTPWGRAVVYVLQRRPRRARTLEAGRWPDGYRREV</sequence>
<evidence type="ECO:0000313" key="6">
    <source>
        <dbReference type="Proteomes" id="UP000010164"/>
    </source>
</evidence>
<feature type="domain" description="Gamma-glutamylcyclotransferase AIG2-like" evidence="4">
    <location>
        <begin position="3"/>
        <end position="110"/>
    </location>
</feature>
<proteinExistence type="inferred from homology"/>
<dbReference type="PANTHER" id="PTHR12510:SF4">
    <property type="entry name" value="GAMMA-GLUTAMYLAMINECYCLOTRANSFERASE"/>
    <property type="match status" value="1"/>
</dbReference>
<evidence type="ECO:0000256" key="3">
    <source>
        <dbReference type="RuleBase" id="RU367036"/>
    </source>
</evidence>
<comment type="caution">
    <text evidence="5">The sequence shown here is derived from an EMBL/GenBank/DDBJ whole genome shotgun (WGS) entry which is preliminary data.</text>
</comment>
<dbReference type="InterPro" id="IPR013024">
    <property type="entry name" value="GGCT-like"/>
</dbReference>
<dbReference type="CDD" id="cd06661">
    <property type="entry name" value="GGCT_like"/>
    <property type="match status" value="1"/>
</dbReference>
<dbReference type="Gene3D" id="3.10.490.10">
    <property type="entry name" value="Gamma-glutamyl cyclotransferase-like"/>
    <property type="match status" value="1"/>
</dbReference>
<evidence type="ECO:0000313" key="5">
    <source>
        <dbReference type="EMBL" id="EKF73884.1"/>
    </source>
</evidence>
<keyword evidence="6" id="KW-1185">Reference proteome</keyword>
<dbReference type="GO" id="GO:0061929">
    <property type="term" value="F:gamma-glutamylaminecyclotransferase activity"/>
    <property type="evidence" value="ECO:0007669"/>
    <property type="project" value="InterPro"/>
</dbReference>
<dbReference type="SUPFAM" id="SSF110857">
    <property type="entry name" value="Gamma-glutamyl cyclotransferase-like"/>
    <property type="match status" value="1"/>
</dbReference>
<dbReference type="PATRIC" id="fig|1177179.3.peg.2348"/>
<evidence type="ECO:0000256" key="2">
    <source>
        <dbReference type="PIRSR" id="PIRSR639126-1"/>
    </source>
</evidence>
<dbReference type="STRING" id="1177179.A11A3_11763"/>
<dbReference type="GO" id="GO:0005829">
    <property type="term" value="C:cytosol"/>
    <property type="evidence" value="ECO:0007669"/>
    <property type="project" value="TreeGrafter"/>
</dbReference>
<feature type="active site" description="Proton acceptor" evidence="2">
    <location>
        <position position="72"/>
    </location>
</feature>
<dbReference type="InterPro" id="IPR036568">
    <property type="entry name" value="GGCT-like_sf"/>
</dbReference>
<dbReference type="Proteomes" id="UP000010164">
    <property type="component" value="Unassembled WGS sequence"/>
</dbReference>
<dbReference type="eggNOG" id="COG2105">
    <property type="taxonomic scope" value="Bacteria"/>
</dbReference>
<dbReference type="InterPro" id="IPR039126">
    <property type="entry name" value="GGACT"/>
</dbReference>